<dbReference type="InterPro" id="IPR035423">
    <property type="entry name" value="M60-like_N"/>
</dbReference>
<comment type="caution">
    <text evidence="3">The sequence shown here is derived from an EMBL/GenBank/DDBJ whole genome shotgun (WGS) entry which is preliminary data.</text>
</comment>
<gene>
    <name evidence="3" type="ORF">M9Y10_014202</name>
</gene>
<dbReference type="EMBL" id="JAPFFF010000002">
    <property type="protein sequence ID" value="KAK8896304.1"/>
    <property type="molecule type" value="Genomic_DNA"/>
</dbReference>
<sequence>MLSRVGYQTEYLKSDGITRNVPSETHNARSEKPFGQPIYPEDKPYPIYGNVVKLSQDEKNALIRESNYLSSQYTHSNKTPEAYLKMDKNGFLFLNNGQPAKDANGNIRKLFKHEASTSMYFGTDKYSGQLKDEEPAVVKKITFMPRNGGNYGVTGLYAPPGEVIKIEISESDLKNIKGRVKFHIGQALYNGQPNNIWDKREINRMPVILNTMEINDQNAEFDKERKIYTGYIGSFLGGPIYVCDACSTFTLIISGAVNYRHFILGHTSKEEFEMLSKSTAPYFDLEVWELGVLHSGPLFNVRDLSYEDLFKAAVLWEKISLVSVQVRRQGVVFLYDCFVAAGAAVAFPGRSSVNCPCGWMLNALNYEEFTRNGAWGVIHEFNHNFQGYGFPGGGEVTNNALNVVSYCSFTKISQQRNLTKEAGEGGLGGWNTYTSSSWCLRAANDFLGGKINQLALYATLIHNIGQINFIDATHTRNPDGTITQHLAGNTDQYYRSLCYSSGYDMTWYFDEIVGCAHSNNLGSPSAASREEIKKLNLPNFVPVGCIYQTGRSLNDKNFISTEKPFIIHYGEEYTVDLSPYKMDDKIYKGGSIVLPNGFSYTIKNVSNPEFGTFTKRENDVYVYKPDKDHLRSGKIIVSLEIKKDDDEAFKVDDVDLVIELEQSRDLNKGLLRRTYYIFDGNKFKTAKEAYEKNYEGFKEKIEEDNKNPTQNSNTDMWVPSHPNKAVLEIRGKLLVTEDGNYRIAIRGRPSTALYLSTDNGKTYEFAAEWNQSGKDCNFQPNNKSTYHDIQNLKKGDWIFFKEVLIVNWNMAFVGLGCGRFEKNNVSIQYANAYREDYDLAFSVPFHSDYLFRPHYTYNMNVSKNYNEKGKLIESSPFKGWDANQELSSLFDDDENNQIHNNKKENGYVSEQKPFFITVDMEIEITANQMVIYGSTREINQYQPRDFKLLVGNSVDDLQQIISIKDSKVVNKNVVVNFDKQYKFKFYKFICTKTYERISGYISFRCIKFNLISLNIPKGSQISPNSDKIILNGEWKNKQVPSRFGRVNVGQKDSMAKFTFNGTQFAICSIDPKNQCFEILVDGKKAEPMEVPDGGCDKLVLLSKPLQKGNHIVDIKCCNESNLESIVEWE</sequence>
<reference evidence="3 4" key="1">
    <citation type="submission" date="2024-04" db="EMBL/GenBank/DDBJ databases">
        <title>Tritrichomonas musculus Genome.</title>
        <authorList>
            <person name="Alves-Ferreira E."/>
            <person name="Grigg M."/>
            <person name="Lorenzi H."/>
            <person name="Galac M."/>
        </authorList>
    </citation>
    <scope>NUCLEOTIDE SEQUENCE [LARGE SCALE GENOMIC DNA]</scope>
    <source>
        <strain evidence="3 4">EAF2021</strain>
    </source>
</reference>
<proteinExistence type="predicted"/>
<dbReference type="SUPFAM" id="SSF49785">
    <property type="entry name" value="Galactose-binding domain-like"/>
    <property type="match status" value="1"/>
</dbReference>
<dbReference type="PANTHER" id="PTHR15730">
    <property type="entry name" value="EXPERIMENTAL AUTOIMMUNE PROSTATITIS ANTIGEN 2-RELATED"/>
    <property type="match status" value="1"/>
</dbReference>
<evidence type="ECO:0000313" key="4">
    <source>
        <dbReference type="Proteomes" id="UP001470230"/>
    </source>
</evidence>
<protein>
    <recommendedName>
        <fullName evidence="2">Peptidase M60 domain-containing protein</fullName>
    </recommendedName>
</protein>
<accession>A0ABR2KYX1</accession>
<evidence type="ECO:0000259" key="2">
    <source>
        <dbReference type="PROSITE" id="PS51723"/>
    </source>
</evidence>
<dbReference type="InterPro" id="IPR031161">
    <property type="entry name" value="Peptidase_M60_dom"/>
</dbReference>
<feature type="region of interest" description="Disordered" evidence="1">
    <location>
        <begin position="18"/>
        <end position="40"/>
    </location>
</feature>
<dbReference type="Gene3D" id="2.60.120.260">
    <property type="entry name" value="Galactose-binding domain-like"/>
    <property type="match status" value="2"/>
</dbReference>
<dbReference type="Proteomes" id="UP001470230">
    <property type="component" value="Unassembled WGS sequence"/>
</dbReference>
<keyword evidence="4" id="KW-1185">Reference proteome</keyword>
<dbReference type="InterPro" id="IPR051244">
    <property type="entry name" value="TCAF"/>
</dbReference>
<dbReference type="PANTHER" id="PTHR15730:SF5">
    <property type="entry name" value="SI:CH211-210B2.2-RELATED"/>
    <property type="match status" value="1"/>
</dbReference>
<dbReference type="Pfam" id="PF13402">
    <property type="entry name" value="Peptidase_M60"/>
    <property type="match status" value="1"/>
</dbReference>
<evidence type="ECO:0000256" key="1">
    <source>
        <dbReference type="SAM" id="MobiDB-lite"/>
    </source>
</evidence>
<dbReference type="Pfam" id="PF17291">
    <property type="entry name" value="M60-like_N"/>
    <property type="match status" value="1"/>
</dbReference>
<dbReference type="PROSITE" id="PS51723">
    <property type="entry name" value="PEPTIDASE_M60"/>
    <property type="match status" value="1"/>
</dbReference>
<feature type="domain" description="Peptidase M60" evidence="2">
    <location>
        <begin position="149"/>
        <end position="465"/>
    </location>
</feature>
<name>A0ABR2KYX1_9EUKA</name>
<dbReference type="SMART" id="SM01276">
    <property type="entry name" value="M60-like"/>
    <property type="match status" value="1"/>
</dbReference>
<organism evidence="3 4">
    <name type="scientific">Tritrichomonas musculus</name>
    <dbReference type="NCBI Taxonomy" id="1915356"/>
    <lineage>
        <taxon>Eukaryota</taxon>
        <taxon>Metamonada</taxon>
        <taxon>Parabasalia</taxon>
        <taxon>Tritrichomonadida</taxon>
        <taxon>Tritrichomonadidae</taxon>
        <taxon>Tritrichomonas</taxon>
    </lineage>
</organism>
<evidence type="ECO:0000313" key="3">
    <source>
        <dbReference type="EMBL" id="KAK8896304.1"/>
    </source>
</evidence>
<dbReference type="InterPro" id="IPR008979">
    <property type="entry name" value="Galactose-bd-like_sf"/>
</dbReference>